<evidence type="ECO:0000256" key="1">
    <source>
        <dbReference type="ARBA" id="ARBA00009199"/>
    </source>
</evidence>
<protein>
    <submittedName>
        <fullName evidence="3">Amidase signature enzyme</fullName>
    </submittedName>
</protein>
<keyword evidence="4" id="KW-1185">Reference proteome</keyword>
<dbReference type="RefSeq" id="XP_056045123.1">
    <property type="nucleotide sequence ID" value="XM_056186915.1"/>
</dbReference>
<dbReference type="SUPFAM" id="SSF75304">
    <property type="entry name" value="Amidase signature (AS) enzymes"/>
    <property type="match status" value="1"/>
</dbReference>
<sequence>MSVVRLPEKISFTAQQLQKTAAVFNVTVPEKDVEAYRVLLSGLDEAAKAIAAEDDYLPPLDLVRFPRENVHRPETNEYNAWAYKVTIKSTSDVDASGLLAGKTVAIKDNVCIGQVPSLLGTDVIPEGGFVPEYDATVVTRVLAAGATVLGKGACENFSMSPTSFTNAYGFVQNPYAAGYNAGGSSSGCAALVAGGLVDMAVGGDQGGSIRVPASYCGLVGLKPTYGLVPYTGIASLAAIVDHTGPMTKTVADNALMLTVMAGPDGYDDRQIGLPVPVPSYVDELANYKDDPKQAAKGARIGLVVESFDMPGLDPRVVAKVKQAAKALETLGVGVTVEEISVPMHAKAPAIWTIATRQGFSEHGLGGQNPVRFGVHDAGLNTSLSKWNQEMFDRLALKNPAATNALLGGQVIKDNYPGLTDKAINLARKLKDEYNAVLDRYDVLITPCAPSPANYTSSLDDDIMTKMSKAIGTTINTAPFNISGNPAMSLPICMMSSREDDSLMLPVGMQIVGKSFGELDIYKVAYAWEQSFDWKSF</sequence>
<dbReference type="GeneID" id="80882081"/>
<dbReference type="PANTHER" id="PTHR11895:SF170">
    <property type="entry name" value="AMIDASE"/>
    <property type="match status" value="1"/>
</dbReference>
<dbReference type="PROSITE" id="PS00571">
    <property type="entry name" value="AMIDASES"/>
    <property type="match status" value="1"/>
</dbReference>
<dbReference type="Gene3D" id="3.90.1300.10">
    <property type="entry name" value="Amidase signature (AS) domain"/>
    <property type="match status" value="1"/>
</dbReference>
<evidence type="ECO:0000259" key="2">
    <source>
        <dbReference type="Pfam" id="PF01425"/>
    </source>
</evidence>
<name>A0AAD7QUT0_9ASCO</name>
<dbReference type="AlphaFoldDB" id="A0AAD7QUT0"/>
<evidence type="ECO:0000313" key="4">
    <source>
        <dbReference type="Proteomes" id="UP001217417"/>
    </source>
</evidence>
<dbReference type="InterPro" id="IPR023631">
    <property type="entry name" value="Amidase_dom"/>
</dbReference>
<dbReference type="Proteomes" id="UP001217417">
    <property type="component" value="Unassembled WGS sequence"/>
</dbReference>
<dbReference type="InterPro" id="IPR036928">
    <property type="entry name" value="AS_sf"/>
</dbReference>
<feature type="domain" description="Amidase" evidence="2">
    <location>
        <begin position="75"/>
        <end position="517"/>
    </location>
</feature>
<reference evidence="3" key="1">
    <citation type="submission" date="2023-03" db="EMBL/GenBank/DDBJ databases">
        <title>Near-Complete genome sequence of Lipomyces tetrasporous NRRL Y-64009, an oleaginous yeast capable of growing on lignocellulosic hydrolysates.</title>
        <authorList>
            <consortium name="Lawrence Berkeley National Laboratory"/>
            <person name="Jagtap S.S."/>
            <person name="Liu J.-J."/>
            <person name="Walukiewicz H.E."/>
            <person name="Pangilinan J."/>
            <person name="Lipzen A."/>
            <person name="Ahrendt S."/>
            <person name="Koriabine M."/>
            <person name="Cobaugh K."/>
            <person name="Salamov A."/>
            <person name="Yoshinaga Y."/>
            <person name="Ng V."/>
            <person name="Daum C."/>
            <person name="Grigoriev I.V."/>
            <person name="Slininger P.J."/>
            <person name="Dien B.S."/>
            <person name="Jin Y.-S."/>
            <person name="Rao C.V."/>
        </authorList>
    </citation>
    <scope>NUCLEOTIDE SEQUENCE</scope>
    <source>
        <strain evidence="3">NRRL Y-64009</strain>
    </source>
</reference>
<comment type="caution">
    <text evidence="3">The sequence shown here is derived from an EMBL/GenBank/DDBJ whole genome shotgun (WGS) entry which is preliminary data.</text>
</comment>
<gene>
    <name evidence="3" type="ORF">POJ06DRAFT_247585</name>
</gene>
<dbReference type="PANTHER" id="PTHR11895">
    <property type="entry name" value="TRANSAMIDASE"/>
    <property type="match status" value="1"/>
</dbReference>
<dbReference type="Pfam" id="PF01425">
    <property type="entry name" value="Amidase"/>
    <property type="match status" value="1"/>
</dbReference>
<accession>A0AAD7QUT0</accession>
<dbReference type="GO" id="GO:0003824">
    <property type="term" value="F:catalytic activity"/>
    <property type="evidence" value="ECO:0007669"/>
    <property type="project" value="InterPro"/>
</dbReference>
<dbReference type="InterPro" id="IPR020556">
    <property type="entry name" value="Amidase_CS"/>
</dbReference>
<evidence type="ECO:0000313" key="3">
    <source>
        <dbReference type="EMBL" id="KAJ8101673.1"/>
    </source>
</evidence>
<organism evidence="3 4">
    <name type="scientific">Lipomyces tetrasporus</name>
    <dbReference type="NCBI Taxonomy" id="54092"/>
    <lineage>
        <taxon>Eukaryota</taxon>
        <taxon>Fungi</taxon>
        <taxon>Dikarya</taxon>
        <taxon>Ascomycota</taxon>
        <taxon>Saccharomycotina</taxon>
        <taxon>Lipomycetes</taxon>
        <taxon>Lipomycetales</taxon>
        <taxon>Lipomycetaceae</taxon>
        <taxon>Lipomyces</taxon>
    </lineage>
</organism>
<proteinExistence type="inferred from homology"/>
<comment type="similarity">
    <text evidence="1">Belongs to the amidase family.</text>
</comment>
<dbReference type="EMBL" id="JARPMG010000003">
    <property type="protein sequence ID" value="KAJ8101673.1"/>
    <property type="molecule type" value="Genomic_DNA"/>
</dbReference>
<dbReference type="InterPro" id="IPR000120">
    <property type="entry name" value="Amidase"/>
</dbReference>